<dbReference type="PROSITE" id="PS50835">
    <property type="entry name" value="IG_LIKE"/>
    <property type="match status" value="2"/>
</dbReference>
<dbReference type="Pfam" id="PF08205">
    <property type="entry name" value="C2-set_2"/>
    <property type="match status" value="1"/>
</dbReference>
<gene>
    <name evidence="7" type="ORF">ACJMK2_027456</name>
</gene>
<organism evidence="7 8">
    <name type="scientific">Sinanodonta woodiana</name>
    <name type="common">Chinese pond mussel</name>
    <name type="synonym">Anodonta woodiana</name>
    <dbReference type="NCBI Taxonomy" id="1069815"/>
    <lineage>
        <taxon>Eukaryota</taxon>
        <taxon>Metazoa</taxon>
        <taxon>Spiralia</taxon>
        <taxon>Lophotrochozoa</taxon>
        <taxon>Mollusca</taxon>
        <taxon>Bivalvia</taxon>
        <taxon>Autobranchia</taxon>
        <taxon>Heteroconchia</taxon>
        <taxon>Palaeoheterodonta</taxon>
        <taxon>Unionida</taxon>
        <taxon>Unionoidea</taxon>
        <taxon>Unionidae</taxon>
        <taxon>Unioninae</taxon>
        <taxon>Sinanodonta</taxon>
    </lineage>
</organism>
<evidence type="ECO:0000313" key="8">
    <source>
        <dbReference type="Proteomes" id="UP001634394"/>
    </source>
</evidence>
<keyword evidence="2" id="KW-0472">Membrane</keyword>
<comment type="subcellular location">
    <subcellularLocation>
        <location evidence="1">Membrane</location>
        <topology evidence="1">Single-pass type I membrane protein</topology>
    </subcellularLocation>
</comment>
<keyword evidence="3" id="KW-1015">Disulfide bond</keyword>
<feature type="non-terminal residue" evidence="7">
    <location>
        <position position="285"/>
    </location>
</feature>
<comment type="caution">
    <text evidence="7">The sequence shown here is derived from an EMBL/GenBank/DDBJ whole genome shotgun (WGS) entry which is preliminary data.</text>
</comment>
<dbReference type="Proteomes" id="UP001634394">
    <property type="component" value="Unassembled WGS sequence"/>
</dbReference>
<dbReference type="SMART" id="SM00409">
    <property type="entry name" value="IG"/>
    <property type="match status" value="3"/>
</dbReference>
<dbReference type="CDD" id="cd00096">
    <property type="entry name" value="Ig"/>
    <property type="match status" value="1"/>
</dbReference>
<keyword evidence="4" id="KW-0325">Glycoprotein</keyword>
<evidence type="ECO:0000259" key="6">
    <source>
        <dbReference type="PROSITE" id="PS50835"/>
    </source>
</evidence>
<dbReference type="InterPro" id="IPR051275">
    <property type="entry name" value="Cell_adhesion_signaling"/>
</dbReference>
<evidence type="ECO:0000256" key="5">
    <source>
        <dbReference type="ARBA" id="ARBA00023319"/>
    </source>
</evidence>
<dbReference type="SUPFAM" id="SSF48726">
    <property type="entry name" value="Immunoglobulin"/>
    <property type="match status" value="3"/>
</dbReference>
<dbReference type="InterPro" id="IPR036179">
    <property type="entry name" value="Ig-like_dom_sf"/>
</dbReference>
<evidence type="ECO:0000256" key="1">
    <source>
        <dbReference type="ARBA" id="ARBA00004479"/>
    </source>
</evidence>
<feature type="domain" description="Ig-like" evidence="6">
    <location>
        <begin position="76"/>
        <end position="166"/>
    </location>
</feature>
<dbReference type="GO" id="GO:0016020">
    <property type="term" value="C:membrane"/>
    <property type="evidence" value="ECO:0007669"/>
    <property type="project" value="UniProtKB-SubCell"/>
</dbReference>
<dbReference type="EMBL" id="JBJQND010000002">
    <property type="protein sequence ID" value="KAL3887515.1"/>
    <property type="molecule type" value="Genomic_DNA"/>
</dbReference>
<keyword evidence="8" id="KW-1185">Reference proteome</keyword>
<name>A0ABD3XR89_SINWO</name>
<dbReference type="SMART" id="SM00408">
    <property type="entry name" value="IGc2"/>
    <property type="match status" value="2"/>
</dbReference>
<dbReference type="InterPro" id="IPR007110">
    <property type="entry name" value="Ig-like_dom"/>
</dbReference>
<dbReference type="PANTHER" id="PTHR11640">
    <property type="entry name" value="NEPHRIN"/>
    <property type="match status" value="1"/>
</dbReference>
<dbReference type="Pfam" id="PF13927">
    <property type="entry name" value="Ig_3"/>
    <property type="match status" value="1"/>
</dbReference>
<proteinExistence type="predicted"/>
<reference evidence="7 8" key="1">
    <citation type="submission" date="2024-11" db="EMBL/GenBank/DDBJ databases">
        <title>Chromosome-level genome assembly of the freshwater bivalve Anodonta woodiana.</title>
        <authorList>
            <person name="Chen X."/>
        </authorList>
    </citation>
    <scope>NUCLEOTIDE SEQUENCE [LARGE SCALE GENOMIC DNA]</scope>
    <source>
        <strain evidence="7">MN2024</strain>
        <tissue evidence="7">Gills</tissue>
    </source>
</reference>
<evidence type="ECO:0000256" key="4">
    <source>
        <dbReference type="ARBA" id="ARBA00023180"/>
    </source>
</evidence>
<evidence type="ECO:0000313" key="7">
    <source>
        <dbReference type="EMBL" id="KAL3887515.1"/>
    </source>
</evidence>
<sequence>MNVSDVLMVISGVPITLICITGLSRPDPSIDWYIGSQMRGNGPSLNFAPSNDDHSQTIYCQAYNTDPNKIVYSLTPRLSVQVNVGNIILDPPGDSITFLDGTNISLKCNTGLSRPQPVIRWWLGVNEVTHLSITTIKGTKTLFTASSKLHLVVDKTQHGKKVYCDARVFGQVNVIESVKPAINVLYSPDVRVNIMSGYTVVGSTAVLECVPQGNPPQYTFHAWIHTVGQTEIRRLDGVNTVNNSTLTLSYISIQDTGNYTCTVNNSITGLNGQIDQMGDIYVYVQ</sequence>
<feature type="domain" description="Ig-like" evidence="6">
    <location>
        <begin position="188"/>
        <end position="266"/>
    </location>
</feature>
<dbReference type="InterPro" id="IPR003598">
    <property type="entry name" value="Ig_sub2"/>
</dbReference>
<dbReference type="AlphaFoldDB" id="A0ABD3XR89"/>
<dbReference type="InterPro" id="IPR003599">
    <property type="entry name" value="Ig_sub"/>
</dbReference>
<evidence type="ECO:0000256" key="3">
    <source>
        <dbReference type="ARBA" id="ARBA00023157"/>
    </source>
</evidence>
<protein>
    <recommendedName>
        <fullName evidence="6">Ig-like domain-containing protein</fullName>
    </recommendedName>
</protein>
<accession>A0ABD3XR89</accession>
<dbReference type="Gene3D" id="2.60.40.10">
    <property type="entry name" value="Immunoglobulins"/>
    <property type="match status" value="3"/>
</dbReference>
<keyword evidence="5" id="KW-0393">Immunoglobulin domain</keyword>
<evidence type="ECO:0000256" key="2">
    <source>
        <dbReference type="ARBA" id="ARBA00023136"/>
    </source>
</evidence>
<dbReference type="InterPro" id="IPR013162">
    <property type="entry name" value="CD80_C2-set"/>
</dbReference>
<dbReference type="InterPro" id="IPR013783">
    <property type="entry name" value="Ig-like_fold"/>
</dbReference>